<evidence type="ECO:0008006" key="4">
    <source>
        <dbReference type="Google" id="ProtNLM"/>
    </source>
</evidence>
<keyword evidence="1" id="KW-0732">Signal</keyword>
<comment type="caution">
    <text evidence="2">The sequence shown here is derived from an EMBL/GenBank/DDBJ whole genome shotgun (WGS) entry which is preliminary data.</text>
</comment>
<evidence type="ECO:0000313" key="3">
    <source>
        <dbReference type="Proteomes" id="UP000293162"/>
    </source>
</evidence>
<dbReference type="AlphaFoldDB" id="A0A4Q5M643"/>
<feature type="chain" id="PRO_5020571873" description="Right handed beta helix domain-containing protein" evidence="1">
    <location>
        <begin position="23"/>
        <end position="321"/>
    </location>
</feature>
<evidence type="ECO:0000256" key="1">
    <source>
        <dbReference type="SAM" id="SignalP"/>
    </source>
</evidence>
<protein>
    <recommendedName>
        <fullName evidence="4">Right handed beta helix domain-containing protein</fullName>
    </recommendedName>
</protein>
<dbReference type="Proteomes" id="UP000293162">
    <property type="component" value="Unassembled WGS sequence"/>
</dbReference>
<name>A0A4Q5M643_9BACT</name>
<evidence type="ECO:0000313" key="2">
    <source>
        <dbReference type="EMBL" id="RYU97463.1"/>
    </source>
</evidence>
<sequence length="321" mass="33830">MKKNLYFLICMMLISTAAFSQAVVRITAGTNLQTAIDNAVAGTAFLIEPGGYGDITVSKRVALIGPGYFKNLGTATILNLNLASGSENSIVTGMSISQNLNIGASGVTIQRNLANIISIGFNPTIGGVYVAGVTIKQNFVQSYIAFSESTSNAYIGNNIVVGYIGISSYYNTGQIINNTIIDDLGYQPYSSSYQVFFINNIVVTTDTGNIGTNSNFTNNVITDGHFATTDASNKKITDWSTVFVGYPSNNGYTNESRYMLLNTSPAKGAGSDGTDCGAFGGSDPYVLQGFPVGPNIYQLSAPSGAAAGQTFQVQIKAKVQN</sequence>
<keyword evidence="3" id="KW-1185">Reference proteome</keyword>
<organism evidence="2 3">
    <name type="scientific">Emticicia agri</name>
    <dbReference type="NCBI Taxonomy" id="2492393"/>
    <lineage>
        <taxon>Bacteria</taxon>
        <taxon>Pseudomonadati</taxon>
        <taxon>Bacteroidota</taxon>
        <taxon>Cytophagia</taxon>
        <taxon>Cytophagales</taxon>
        <taxon>Leadbetterellaceae</taxon>
        <taxon>Emticicia</taxon>
    </lineage>
</organism>
<gene>
    <name evidence="2" type="ORF">EWM59_01880</name>
</gene>
<feature type="signal peptide" evidence="1">
    <location>
        <begin position="1"/>
        <end position="22"/>
    </location>
</feature>
<dbReference type="InterPro" id="IPR011050">
    <property type="entry name" value="Pectin_lyase_fold/virulence"/>
</dbReference>
<accession>A0A4Q5M643</accession>
<proteinExistence type="predicted"/>
<dbReference type="OrthoDB" id="669576at2"/>
<reference evidence="2 3" key="1">
    <citation type="submission" date="2019-02" db="EMBL/GenBank/DDBJ databases">
        <title>Bacterial novel species Emticicia sp. 17J42-9 isolated from soil.</title>
        <authorList>
            <person name="Jung H.-Y."/>
        </authorList>
    </citation>
    <scope>NUCLEOTIDE SEQUENCE [LARGE SCALE GENOMIC DNA]</scope>
    <source>
        <strain evidence="2 3">17J42-9</strain>
    </source>
</reference>
<dbReference type="EMBL" id="SEWF01000002">
    <property type="protein sequence ID" value="RYU97463.1"/>
    <property type="molecule type" value="Genomic_DNA"/>
</dbReference>
<dbReference type="SUPFAM" id="SSF51126">
    <property type="entry name" value="Pectin lyase-like"/>
    <property type="match status" value="1"/>
</dbReference>
<dbReference type="RefSeq" id="WP_130019245.1">
    <property type="nucleotide sequence ID" value="NZ_SEWF01000002.1"/>
</dbReference>